<keyword evidence="1" id="KW-1133">Transmembrane helix</keyword>
<feature type="transmembrane region" description="Helical" evidence="1">
    <location>
        <begin position="6"/>
        <end position="26"/>
    </location>
</feature>
<dbReference type="EMBL" id="JACCFJ010000001">
    <property type="protein sequence ID" value="NYI81666.1"/>
    <property type="molecule type" value="Genomic_DNA"/>
</dbReference>
<dbReference type="AlphaFoldDB" id="A0A853ACU6"/>
<accession>A0A853ACU6</accession>
<keyword evidence="3" id="KW-1185">Reference proteome</keyword>
<evidence type="ECO:0000313" key="2">
    <source>
        <dbReference type="EMBL" id="NYI81666.1"/>
    </source>
</evidence>
<reference evidence="2 3" key="1">
    <citation type="submission" date="2020-07" db="EMBL/GenBank/DDBJ databases">
        <title>Sequencing the genomes of 1000 actinobacteria strains.</title>
        <authorList>
            <person name="Klenk H.-P."/>
        </authorList>
    </citation>
    <scope>NUCLEOTIDE SEQUENCE [LARGE SCALE GENOMIC DNA]</scope>
    <source>
        <strain evidence="2 3">DSM 44065</strain>
    </source>
</reference>
<dbReference type="InterPro" id="IPR025341">
    <property type="entry name" value="DUF4247"/>
</dbReference>
<evidence type="ECO:0000313" key="3">
    <source>
        <dbReference type="Proteomes" id="UP000587002"/>
    </source>
</evidence>
<dbReference type="Pfam" id="PF14042">
    <property type="entry name" value="DUF4247"/>
    <property type="match status" value="1"/>
</dbReference>
<keyword evidence="1" id="KW-0472">Membrane</keyword>
<evidence type="ECO:0000256" key="1">
    <source>
        <dbReference type="SAM" id="Phobius"/>
    </source>
</evidence>
<sequence length="145" mass="15882">MKPKFWFAIAGAAAVLALIIGLVTIFSTGTGPRGYVDKHFTRAAHLDLPGDSDNRAYTSPLAPSAVAFQISSKWRPQARYHDSTGIYLRYPDDAVVVQPHLRGSVVHVLDVDHAYRRYHSRLGGVWGWTSPHGESFRGRGPGAGK</sequence>
<proteinExistence type="predicted"/>
<protein>
    <recommendedName>
        <fullName evidence="4">DUF4247 domain-containing protein</fullName>
    </recommendedName>
</protein>
<evidence type="ECO:0008006" key="4">
    <source>
        <dbReference type="Google" id="ProtNLM"/>
    </source>
</evidence>
<gene>
    <name evidence="2" type="ORF">HNR68_000296</name>
</gene>
<keyword evidence="1" id="KW-0812">Transmembrane</keyword>
<comment type="caution">
    <text evidence="2">The sequence shown here is derived from an EMBL/GenBank/DDBJ whole genome shotgun (WGS) entry which is preliminary data.</text>
</comment>
<dbReference type="RefSeq" id="WP_179716860.1">
    <property type="nucleotide sequence ID" value="NZ_BAABFH010000001.1"/>
</dbReference>
<name>A0A853ACU6_9PSEU</name>
<dbReference type="Proteomes" id="UP000587002">
    <property type="component" value="Unassembled WGS sequence"/>
</dbReference>
<organism evidence="2 3">
    <name type="scientific">Saccharopolyspora hordei</name>
    <dbReference type="NCBI Taxonomy" id="1838"/>
    <lineage>
        <taxon>Bacteria</taxon>
        <taxon>Bacillati</taxon>
        <taxon>Actinomycetota</taxon>
        <taxon>Actinomycetes</taxon>
        <taxon>Pseudonocardiales</taxon>
        <taxon>Pseudonocardiaceae</taxon>
        <taxon>Saccharopolyspora</taxon>
    </lineage>
</organism>